<accession>A0A645IRM1</accession>
<evidence type="ECO:0000256" key="1">
    <source>
        <dbReference type="SAM" id="Phobius"/>
    </source>
</evidence>
<reference evidence="2" key="1">
    <citation type="submission" date="2019-08" db="EMBL/GenBank/DDBJ databases">
        <authorList>
            <person name="Kucharzyk K."/>
            <person name="Murdoch R.W."/>
            <person name="Higgins S."/>
            <person name="Loffler F."/>
        </authorList>
    </citation>
    <scope>NUCLEOTIDE SEQUENCE</scope>
</reference>
<keyword evidence="1" id="KW-0812">Transmembrane</keyword>
<sequence>MYWSEFFIGRTDNIEVRFAAAVALLFNVLMTLVAIIAIMKTVPVSNPKKDESTNVVGAVTNNLSSRVSTSK</sequence>
<organism evidence="2">
    <name type="scientific">bioreactor metagenome</name>
    <dbReference type="NCBI Taxonomy" id="1076179"/>
    <lineage>
        <taxon>unclassified sequences</taxon>
        <taxon>metagenomes</taxon>
        <taxon>ecological metagenomes</taxon>
    </lineage>
</organism>
<proteinExistence type="predicted"/>
<comment type="caution">
    <text evidence="2">The sequence shown here is derived from an EMBL/GenBank/DDBJ whole genome shotgun (WGS) entry which is preliminary data.</text>
</comment>
<dbReference type="AlphaFoldDB" id="A0A645IRM1"/>
<keyword evidence="1" id="KW-1133">Transmembrane helix</keyword>
<protein>
    <submittedName>
        <fullName evidence="2">Uncharacterized protein</fullName>
    </submittedName>
</protein>
<dbReference type="EMBL" id="VSSQ01121227">
    <property type="protein sequence ID" value="MPN53756.1"/>
    <property type="molecule type" value="Genomic_DNA"/>
</dbReference>
<feature type="transmembrane region" description="Helical" evidence="1">
    <location>
        <begin position="20"/>
        <end position="39"/>
    </location>
</feature>
<gene>
    <name evidence="2" type="ORF">SDC9_201422</name>
</gene>
<keyword evidence="1" id="KW-0472">Membrane</keyword>
<evidence type="ECO:0000313" key="2">
    <source>
        <dbReference type="EMBL" id="MPN53756.1"/>
    </source>
</evidence>
<name>A0A645IRM1_9ZZZZ</name>